<evidence type="ECO:0000259" key="4">
    <source>
        <dbReference type="Pfam" id="PF13655"/>
    </source>
</evidence>
<comment type="caution">
    <text evidence="5">The sequence shown here is derived from an EMBL/GenBank/DDBJ whole genome shotgun (WGS) entry which is preliminary data.</text>
</comment>
<dbReference type="AlphaFoldDB" id="B1TGR7"/>
<dbReference type="PATRIC" id="fig|396597.7.peg.295"/>
<reference evidence="5 6" key="1">
    <citation type="submission" date="2008-03" db="EMBL/GenBank/DDBJ databases">
        <title>Sequencing of the draft genome and assembly of Burkholderia ambifaria MEX-5.</title>
        <authorList>
            <consortium name="US DOE Joint Genome Institute (JGI-PGF)"/>
            <person name="Copeland A."/>
            <person name="Lucas S."/>
            <person name="Lapidus A."/>
            <person name="Glavina del Rio T."/>
            <person name="Dalin E."/>
            <person name="Tice H."/>
            <person name="Bruce D."/>
            <person name="Goodwin L."/>
            <person name="Pitluck S."/>
            <person name="Larimer F."/>
            <person name="Land M.L."/>
            <person name="Hauser L."/>
            <person name="Tiedje J."/>
            <person name="Richardson P."/>
        </authorList>
    </citation>
    <scope>NUCLEOTIDE SEQUENCE [LARGE SCALE GENOMIC DNA]</scope>
    <source>
        <strain evidence="5 6">MEX-5</strain>
    </source>
</reference>
<accession>B1TGR7</accession>
<comment type="similarity">
    <text evidence="1">Belongs to the bacterial reverse transcriptase family.</text>
</comment>
<feature type="region of interest" description="Disordered" evidence="2">
    <location>
        <begin position="1"/>
        <end position="22"/>
    </location>
</feature>
<dbReference type="PANTHER" id="PTHR34047:SF10">
    <property type="entry name" value="GROUP II INTRON-ASSOCIATED OPEN READING FRAME"/>
    <property type="match status" value="1"/>
</dbReference>
<evidence type="ECO:0000256" key="2">
    <source>
        <dbReference type="SAM" id="MobiDB-lite"/>
    </source>
</evidence>
<sequence>MTVPAAAAKAPGGSTGAPPADDVTWDRINWDQVAQEVARLQVRIAKATKVGRWNKVKALQRLLTGSLSGKLLAVKRVTENKGKRTAGVDGKIWSTPASKLKAVQSLGFRGYRPLPLRRVYIPKSNGKERPLGIPCMRDRAMQALWLLALSPVAETTADPNSYGFRPGRSTADAIEQCFCVLAKRASAQWILEGDIRGCFDNIGHSWLVENIPMDRAILYR</sequence>
<proteinExistence type="inferred from homology"/>
<dbReference type="EMBL" id="ABLK01000547">
    <property type="protein sequence ID" value="EDT37238.1"/>
    <property type="molecule type" value="Genomic_DNA"/>
</dbReference>
<evidence type="ECO:0000259" key="3">
    <source>
        <dbReference type="Pfam" id="PF00078"/>
    </source>
</evidence>
<feature type="domain" description="Reverse transcriptase N-terminal" evidence="4">
    <location>
        <begin position="25"/>
        <end position="106"/>
    </location>
</feature>
<evidence type="ECO:0000256" key="1">
    <source>
        <dbReference type="ARBA" id="ARBA00034120"/>
    </source>
</evidence>
<dbReference type="Pfam" id="PF13655">
    <property type="entry name" value="RVT_N"/>
    <property type="match status" value="1"/>
</dbReference>
<feature type="domain" description="Reverse transcriptase" evidence="3">
    <location>
        <begin position="121"/>
        <end position="210"/>
    </location>
</feature>
<dbReference type="PANTHER" id="PTHR34047">
    <property type="entry name" value="NUCLEAR INTRON MATURASE 1, MITOCHONDRIAL-RELATED"/>
    <property type="match status" value="1"/>
</dbReference>
<evidence type="ECO:0000313" key="6">
    <source>
        <dbReference type="Proteomes" id="UP000004814"/>
    </source>
</evidence>
<gene>
    <name evidence="5" type="ORF">BamMEX5DRAFT_6983</name>
</gene>
<organism evidence="5 6">
    <name type="scientific">Burkholderia ambifaria MEX-5</name>
    <dbReference type="NCBI Taxonomy" id="396597"/>
    <lineage>
        <taxon>Bacteria</taxon>
        <taxon>Pseudomonadati</taxon>
        <taxon>Pseudomonadota</taxon>
        <taxon>Betaproteobacteria</taxon>
        <taxon>Burkholderiales</taxon>
        <taxon>Burkholderiaceae</taxon>
        <taxon>Burkholderia</taxon>
        <taxon>Burkholderia cepacia complex</taxon>
    </lineage>
</organism>
<dbReference type="Proteomes" id="UP000004814">
    <property type="component" value="Unassembled WGS sequence"/>
</dbReference>
<dbReference type="InterPro" id="IPR043502">
    <property type="entry name" value="DNA/RNA_pol_sf"/>
</dbReference>
<evidence type="ECO:0000313" key="5">
    <source>
        <dbReference type="EMBL" id="EDT37238.1"/>
    </source>
</evidence>
<name>B1TGR7_9BURK</name>
<dbReference type="SUPFAM" id="SSF56672">
    <property type="entry name" value="DNA/RNA polymerases"/>
    <property type="match status" value="1"/>
</dbReference>
<dbReference type="InterPro" id="IPR025960">
    <property type="entry name" value="RVT_N"/>
</dbReference>
<dbReference type="InterPro" id="IPR051083">
    <property type="entry name" value="GrpII_Intron_Splice-Mob/Def"/>
</dbReference>
<dbReference type="Pfam" id="PF00078">
    <property type="entry name" value="RVT_1"/>
    <property type="match status" value="1"/>
</dbReference>
<dbReference type="CDD" id="cd01651">
    <property type="entry name" value="RT_G2_intron"/>
    <property type="match status" value="1"/>
</dbReference>
<protein>
    <submittedName>
        <fullName evidence="5">Group II intron-encoding maturase</fullName>
    </submittedName>
</protein>
<dbReference type="InterPro" id="IPR000477">
    <property type="entry name" value="RT_dom"/>
</dbReference>